<name>A0A7S2MX13_9STRA</name>
<sequence length="113" mass="12638">MKRLQSDSSSRSITTRSRDAAYQEDLNIALALSLSEAEEKEPKPYINPNSKSAYALAKEEERRVKEAMEESLLEQKSPSAVLDREVVPLSEIRSSALPVIDDGDSSEEFHELV</sequence>
<dbReference type="EMBL" id="HBGV01014865">
    <property type="protein sequence ID" value="CAD9507047.1"/>
    <property type="molecule type" value="Transcribed_RNA"/>
</dbReference>
<reference evidence="1" key="1">
    <citation type="submission" date="2021-01" db="EMBL/GenBank/DDBJ databases">
        <authorList>
            <person name="Corre E."/>
            <person name="Pelletier E."/>
            <person name="Niang G."/>
            <person name="Scheremetjew M."/>
            <person name="Finn R."/>
            <person name="Kale V."/>
            <person name="Holt S."/>
            <person name="Cochrane G."/>
            <person name="Meng A."/>
            <person name="Brown T."/>
            <person name="Cohen L."/>
        </authorList>
    </citation>
    <scope>NUCLEOTIDE SEQUENCE</scope>
    <source>
        <strain evidence="1">CCMP826</strain>
    </source>
</reference>
<organism evidence="1">
    <name type="scientific">Helicotheca tamesis</name>
    <dbReference type="NCBI Taxonomy" id="374047"/>
    <lineage>
        <taxon>Eukaryota</taxon>
        <taxon>Sar</taxon>
        <taxon>Stramenopiles</taxon>
        <taxon>Ochrophyta</taxon>
        <taxon>Bacillariophyta</taxon>
        <taxon>Mediophyceae</taxon>
        <taxon>Lithodesmiophycidae</taxon>
        <taxon>Lithodesmiales</taxon>
        <taxon>Lithodesmiaceae</taxon>
        <taxon>Helicotheca</taxon>
    </lineage>
</organism>
<dbReference type="AlphaFoldDB" id="A0A7S2MX13"/>
<proteinExistence type="predicted"/>
<accession>A0A7S2MX13</accession>
<gene>
    <name evidence="1" type="ORF">HTAM1171_LOCUS9164</name>
</gene>
<protein>
    <submittedName>
        <fullName evidence="1">Uncharacterized protein</fullName>
    </submittedName>
</protein>
<evidence type="ECO:0000313" key="1">
    <source>
        <dbReference type="EMBL" id="CAD9507047.1"/>
    </source>
</evidence>